<keyword evidence="2" id="KW-1185">Reference proteome</keyword>
<dbReference type="Proteomes" id="UP000639643">
    <property type="component" value="Unassembled WGS sequence"/>
</dbReference>
<name>A0A8H6NVF3_9PEZI</name>
<evidence type="ECO:0000313" key="1">
    <source>
        <dbReference type="EMBL" id="KAF6843308.1"/>
    </source>
</evidence>
<dbReference type="EMBL" id="WIGM01000044">
    <property type="protein sequence ID" value="KAF6843308.1"/>
    <property type="molecule type" value="Genomic_DNA"/>
</dbReference>
<evidence type="ECO:0000313" key="2">
    <source>
        <dbReference type="Proteomes" id="UP000639643"/>
    </source>
</evidence>
<comment type="caution">
    <text evidence="1">The sequence shown here is derived from an EMBL/GenBank/DDBJ whole genome shotgun (WGS) entry which is preliminary data.</text>
</comment>
<gene>
    <name evidence="1" type="ORF">CMUS01_02220</name>
</gene>
<sequence length="98" mass="10297">MQQQAPFSRAQQSFPLVPPLPKKLDGTLSLLPVEVAMAGRQGCSAGDGALSRPSSTSLLANACLVCDPVSVPAPVPVPVTVPRYLIPRGWLFDETGDL</sequence>
<proteinExistence type="predicted"/>
<reference evidence="1" key="1">
    <citation type="journal article" date="2020" name="Phytopathology">
        <title>Genome Sequence Resources of Colletotrichum truncatum, C. plurivorum, C. musicola, and C. sojae: Four Species Pathogenic to Soybean (Glycine max).</title>
        <authorList>
            <person name="Rogerio F."/>
            <person name="Boufleur T.R."/>
            <person name="Ciampi-Guillardi M."/>
            <person name="Sukno S.A."/>
            <person name="Thon M.R."/>
            <person name="Massola Junior N.S."/>
            <person name="Baroncelli R."/>
        </authorList>
    </citation>
    <scope>NUCLEOTIDE SEQUENCE</scope>
    <source>
        <strain evidence="1">LFN0074</strain>
    </source>
</reference>
<protein>
    <submittedName>
        <fullName evidence="1">Uncharacterized protein</fullName>
    </submittedName>
</protein>
<organism evidence="1 2">
    <name type="scientific">Colletotrichum musicola</name>
    <dbReference type="NCBI Taxonomy" id="2175873"/>
    <lineage>
        <taxon>Eukaryota</taxon>
        <taxon>Fungi</taxon>
        <taxon>Dikarya</taxon>
        <taxon>Ascomycota</taxon>
        <taxon>Pezizomycotina</taxon>
        <taxon>Sordariomycetes</taxon>
        <taxon>Hypocreomycetidae</taxon>
        <taxon>Glomerellales</taxon>
        <taxon>Glomerellaceae</taxon>
        <taxon>Colletotrichum</taxon>
        <taxon>Colletotrichum orchidearum species complex</taxon>
    </lineage>
</organism>
<dbReference type="AlphaFoldDB" id="A0A8H6NVF3"/>
<accession>A0A8H6NVF3</accession>